<sequence>MSTVPDDAWRDAGLEDQEDTTSLLEEAQEADDASPPADRPEEYSPAAARPDLEGAASEADVVEQSQVVRGLDEHEDEAGADDQGEVDDAEG</sequence>
<accession>A0ABQ2B5G5</accession>
<dbReference type="Proteomes" id="UP000632535">
    <property type="component" value="Unassembled WGS sequence"/>
</dbReference>
<gene>
    <name evidence="2" type="ORF">GCM10007368_21330</name>
</gene>
<evidence type="ECO:0008006" key="4">
    <source>
        <dbReference type="Google" id="ProtNLM"/>
    </source>
</evidence>
<keyword evidence="3" id="KW-1185">Reference proteome</keyword>
<name>A0ABQ2B5G5_9MICO</name>
<feature type="region of interest" description="Disordered" evidence="1">
    <location>
        <begin position="1"/>
        <end position="91"/>
    </location>
</feature>
<reference evidence="3" key="1">
    <citation type="journal article" date="2019" name="Int. J. Syst. Evol. Microbiol.">
        <title>The Global Catalogue of Microorganisms (GCM) 10K type strain sequencing project: providing services to taxonomists for standard genome sequencing and annotation.</title>
        <authorList>
            <consortium name="The Broad Institute Genomics Platform"/>
            <consortium name="The Broad Institute Genome Sequencing Center for Infectious Disease"/>
            <person name="Wu L."/>
            <person name="Ma J."/>
        </authorList>
    </citation>
    <scope>NUCLEOTIDE SEQUENCE [LARGE SCALE GENOMIC DNA]</scope>
    <source>
        <strain evidence="3">CCM 8653</strain>
    </source>
</reference>
<evidence type="ECO:0000256" key="1">
    <source>
        <dbReference type="SAM" id="MobiDB-lite"/>
    </source>
</evidence>
<dbReference type="EMBL" id="BMDG01000006">
    <property type="protein sequence ID" value="GGI08469.1"/>
    <property type="molecule type" value="Genomic_DNA"/>
</dbReference>
<protein>
    <recommendedName>
        <fullName evidence="4">DUF5709 domain-containing protein</fullName>
    </recommendedName>
</protein>
<evidence type="ECO:0000313" key="2">
    <source>
        <dbReference type="EMBL" id="GGI08469.1"/>
    </source>
</evidence>
<organism evidence="2 3">
    <name type="scientific">Isoptericola cucumis</name>
    <dbReference type="NCBI Taxonomy" id="1776856"/>
    <lineage>
        <taxon>Bacteria</taxon>
        <taxon>Bacillati</taxon>
        <taxon>Actinomycetota</taxon>
        <taxon>Actinomycetes</taxon>
        <taxon>Micrococcales</taxon>
        <taxon>Promicromonosporaceae</taxon>
        <taxon>Isoptericola</taxon>
    </lineage>
</organism>
<comment type="caution">
    <text evidence="2">The sequence shown here is derived from an EMBL/GenBank/DDBJ whole genome shotgun (WGS) entry which is preliminary data.</text>
</comment>
<feature type="compositionally biased region" description="Acidic residues" evidence="1">
    <location>
        <begin position="73"/>
        <end position="91"/>
    </location>
</feature>
<dbReference type="RefSeq" id="WP_188523676.1">
    <property type="nucleotide sequence ID" value="NZ_BMDG01000006.1"/>
</dbReference>
<proteinExistence type="predicted"/>
<evidence type="ECO:0000313" key="3">
    <source>
        <dbReference type="Proteomes" id="UP000632535"/>
    </source>
</evidence>